<dbReference type="InterPro" id="IPR009229">
    <property type="entry name" value="AgrD"/>
</dbReference>
<gene>
    <name evidence="1" type="ORF">H8R91_00515</name>
</gene>
<evidence type="ECO:0000313" key="2">
    <source>
        <dbReference type="Proteomes" id="UP000636755"/>
    </source>
</evidence>
<dbReference type="EMBL" id="JACOPS010000001">
    <property type="protein sequence ID" value="MBC5727027.1"/>
    <property type="molecule type" value="Genomic_DNA"/>
</dbReference>
<sequence>MKNEKLLSTKIKDGVKKGLFATLKANANSSGCFIIYQPKTPKGFEKFKNIK</sequence>
<name>A0ABR7HHQ8_9FIRM</name>
<reference evidence="1 2" key="1">
    <citation type="submission" date="2020-08" db="EMBL/GenBank/DDBJ databases">
        <title>Genome public.</title>
        <authorList>
            <person name="Liu C."/>
            <person name="Sun Q."/>
        </authorList>
    </citation>
    <scope>NUCLEOTIDE SEQUENCE [LARGE SCALE GENOMIC DNA]</scope>
    <source>
        <strain evidence="1 2">NSJ-71</strain>
    </source>
</reference>
<protein>
    <submittedName>
        <fullName evidence="1">Cyclic lactone autoinducer peptide</fullName>
    </submittedName>
</protein>
<keyword evidence="2" id="KW-1185">Reference proteome</keyword>
<dbReference type="Proteomes" id="UP000636755">
    <property type="component" value="Unassembled WGS sequence"/>
</dbReference>
<proteinExistence type="predicted"/>
<comment type="caution">
    <text evidence="1">The sequence shown here is derived from an EMBL/GenBank/DDBJ whole genome shotgun (WGS) entry which is preliminary data.</text>
</comment>
<accession>A0ABR7HHQ8</accession>
<organism evidence="1 2">
    <name type="scientific">Ruminococcus intestinalis</name>
    <dbReference type="NCBI Taxonomy" id="2763066"/>
    <lineage>
        <taxon>Bacteria</taxon>
        <taxon>Bacillati</taxon>
        <taxon>Bacillota</taxon>
        <taxon>Clostridia</taxon>
        <taxon>Eubacteriales</taxon>
        <taxon>Oscillospiraceae</taxon>
        <taxon>Ruminococcus</taxon>
    </lineage>
</organism>
<dbReference type="NCBIfam" id="TIGR04223">
    <property type="entry name" value="quorum_AgrD"/>
    <property type="match status" value="1"/>
</dbReference>
<evidence type="ECO:0000313" key="1">
    <source>
        <dbReference type="EMBL" id="MBC5727027.1"/>
    </source>
</evidence>
<dbReference type="RefSeq" id="WP_186934454.1">
    <property type="nucleotide sequence ID" value="NZ_JACOPS010000001.1"/>
</dbReference>